<comment type="caution">
    <text evidence="1">The sequence shown here is derived from an EMBL/GenBank/DDBJ whole genome shotgun (WGS) entry which is preliminary data.</text>
</comment>
<dbReference type="EMBL" id="JBIGHV010000006">
    <property type="protein sequence ID" value="MFG6431888.1"/>
    <property type="molecule type" value="Genomic_DNA"/>
</dbReference>
<accession>A0ABW7F963</accession>
<evidence type="ECO:0000313" key="1">
    <source>
        <dbReference type="EMBL" id="MFG6431888.1"/>
    </source>
</evidence>
<name>A0ABW7F963_9BURK</name>
<sequence>MKNAHELKQAALKPQDVVVVAKIAIAEARSALTFAGLGAELFMSASEVHAAVQRATTSTLLGREYGELTVNRTALTELLVHGIRYIFPAVFGPIARGIPTSIFTPPLAQFFDHGRESLPVIWPHSAGEIRGMALCPLYPSVPLASLRDPRLHQMLALVDALRAGAARERELAEAHLPKYLL</sequence>
<keyword evidence="2" id="KW-1185">Reference proteome</keyword>
<organism evidence="1 2">
    <name type="scientific">Pelomonas parva</name>
    <dbReference type="NCBI Taxonomy" id="3299032"/>
    <lineage>
        <taxon>Bacteria</taxon>
        <taxon>Pseudomonadati</taxon>
        <taxon>Pseudomonadota</taxon>
        <taxon>Betaproteobacteria</taxon>
        <taxon>Burkholderiales</taxon>
        <taxon>Sphaerotilaceae</taxon>
        <taxon>Roseateles</taxon>
    </lineage>
</organism>
<protein>
    <submittedName>
        <fullName evidence="1">Uncharacterized protein</fullName>
    </submittedName>
</protein>
<dbReference type="Proteomes" id="UP001606210">
    <property type="component" value="Unassembled WGS sequence"/>
</dbReference>
<gene>
    <name evidence="1" type="ORF">ACG00Y_18345</name>
</gene>
<proteinExistence type="predicted"/>
<dbReference type="RefSeq" id="WP_394481311.1">
    <property type="nucleotide sequence ID" value="NZ_JBIGHV010000006.1"/>
</dbReference>
<evidence type="ECO:0000313" key="2">
    <source>
        <dbReference type="Proteomes" id="UP001606210"/>
    </source>
</evidence>
<reference evidence="1 2" key="1">
    <citation type="submission" date="2024-08" db="EMBL/GenBank/DDBJ databases">
        <authorList>
            <person name="Lu H."/>
        </authorList>
    </citation>
    <scope>NUCLEOTIDE SEQUENCE [LARGE SCALE GENOMIC DNA]</scope>
    <source>
        <strain evidence="1 2">LYH14W</strain>
    </source>
</reference>